<evidence type="ECO:0000256" key="6">
    <source>
        <dbReference type="ARBA" id="ARBA00023065"/>
    </source>
</evidence>
<sequence length="219" mass="27072">MYSLFSRAILQQRLRNSRINFTFFYPDFYPENNLVCKMSQIRGKARLDRVVDWFRKEMPPKPYLFEKPKNPRDFPMPWFYNTFNKAFGRFMERQGVYFYNNVFNKTEIGLYSKDWNPRVHGIYCHWRYYGKNQDIPFSEVKLRDLRAWFGRRDYSPSAIWAEFCRLIYLYRRDYFSGAYFPNPVEFFARYYFLIMLLAFVIRGLILNDFDHTKEALYHW</sequence>
<keyword evidence="10" id="KW-0812">Transmembrane</keyword>
<evidence type="ECO:0000256" key="1">
    <source>
        <dbReference type="ARBA" id="ARBA00004325"/>
    </source>
</evidence>
<keyword evidence="4" id="KW-0138">CF(0)</keyword>
<evidence type="ECO:0000256" key="8">
    <source>
        <dbReference type="ARBA" id="ARBA00023136"/>
    </source>
</evidence>
<comment type="subcellular location">
    <subcellularLocation>
        <location evidence="1">Mitochondrion membrane</location>
    </subcellularLocation>
</comment>
<evidence type="ECO:0000256" key="5">
    <source>
        <dbReference type="ARBA" id="ARBA00022781"/>
    </source>
</evidence>
<comment type="similarity">
    <text evidence="2">Belongs to the ATPase F chain family.</text>
</comment>
<dbReference type="GO" id="GO:0006754">
    <property type="term" value="P:ATP biosynthetic process"/>
    <property type="evidence" value="ECO:0007669"/>
    <property type="project" value="UniProtKB-KW"/>
</dbReference>
<keyword evidence="9" id="KW-0066">ATP synthesis</keyword>
<feature type="transmembrane region" description="Helical" evidence="10">
    <location>
        <begin position="190"/>
        <end position="209"/>
    </location>
</feature>
<name>A0A6V7WUF4_MELEN</name>
<comment type="caution">
    <text evidence="11">The sequence shown here is derived from an EMBL/GenBank/DDBJ whole genome shotgun (WGS) entry which is preliminary data.</text>
</comment>
<evidence type="ECO:0000313" key="11">
    <source>
        <dbReference type="EMBL" id="CAD2190617.1"/>
    </source>
</evidence>
<organism evidence="11 12">
    <name type="scientific">Meloidogyne enterolobii</name>
    <name type="common">Root-knot nematode worm</name>
    <name type="synonym">Meloidogyne mayaguensis</name>
    <dbReference type="NCBI Taxonomy" id="390850"/>
    <lineage>
        <taxon>Eukaryota</taxon>
        <taxon>Metazoa</taxon>
        <taxon>Ecdysozoa</taxon>
        <taxon>Nematoda</taxon>
        <taxon>Chromadorea</taxon>
        <taxon>Rhabditida</taxon>
        <taxon>Tylenchina</taxon>
        <taxon>Tylenchomorpha</taxon>
        <taxon>Tylenchoidea</taxon>
        <taxon>Meloidogynidae</taxon>
        <taxon>Meloidogyninae</taxon>
        <taxon>Meloidogyne</taxon>
    </lineage>
</organism>
<dbReference type="EMBL" id="CAJEWN010000818">
    <property type="protein sequence ID" value="CAD2190617.1"/>
    <property type="molecule type" value="Genomic_DNA"/>
</dbReference>
<dbReference type="Proteomes" id="UP000580250">
    <property type="component" value="Unassembled WGS sequence"/>
</dbReference>
<keyword evidence="6" id="KW-0406">Ion transport</keyword>
<evidence type="ECO:0000256" key="2">
    <source>
        <dbReference type="ARBA" id="ARBA00005895"/>
    </source>
</evidence>
<evidence type="ECO:0000313" key="12">
    <source>
        <dbReference type="Proteomes" id="UP000580250"/>
    </source>
</evidence>
<dbReference type="Pfam" id="PF10206">
    <property type="entry name" value="WRW"/>
    <property type="match status" value="1"/>
</dbReference>
<dbReference type="InterPro" id="IPR019344">
    <property type="entry name" value="F1F0-ATPsyn_F_prd"/>
</dbReference>
<dbReference type="GO" id="GO:0045259">
    <property type="term" value="C:proton-transporting ATP synthase complex"/>
    <property type="evidence" value="ECO:0007669"/>
    <property type="project" value="UniProtKB-KW"/>
</dbReference>
<keyword evidence="5" id="KW-0375">Hydrogen ion transport</keyword>
<evidence type="ECO:0000256" key="10">
    <source>
        <dbReference type="SAM" id="Phobius"/>
    </source>
</evidence>
<keyword evidence="7" id="KW-0496">Mitochondrion</keyword>
<dbReference type="OrthoDB" id="8921675at2759"/>
<dbReference type="AlphaFoldDB" id="A0A6V7WUF4"/>
<evidence type="ECO:0000256" key="3">
    <source>
        <dbReference type="ARBA" id="ARBA00022448"/>
    </source>
</evidence>
<accession>A0A6V7WUF4</accession>
<keyword evidence="8 10" id="KW-0472">Membrane</keyword>
<reference evidence="11 12" key="1">
    <citation type="submission" date="2020-08" db="EMBL/GenBank/DDBJ databases">
        <authorList>
            <person name="Koutsovoulos G."/>
            <person name="Danchin GJ E."/>
        </authorList>
    </citation>
    <scope>NUCLEOTIDE SEQUENCE [LARGE SCALE GENOMIC DNA]</scope>
</reference>
<evidence type="ECO:0000256" key="7">
    <source>
        <dbReference type="ARBA" id="ARBA00023128"/>
    </source>
</evidence>
<proteinExistence type="inferred from homology"/>
<dbReference type="GO" id="GO:1902600">
    <property type="term" value="P:proton transmembrane transport"/>
    <property type="evidence" value="ECO:0007669"/>
    <property type="project" value="UniProtKB-KW"/>
</dbReference>
<keyword evidence="10" id="KW-1133">Transmembrane helix</keyword>
<evidence type="ECO:0000256" key="4">
    <source>
        <dbReference type="ARBA" id="ARBA00022547"/>
    </source>
</evidence>
<evidence type="ECO:0000256" key="9">
    <source>
        <dbReference type="ARBA" id="ARBA00023310"/>
    </source>
</evidence>
<dbReference type="GO" id="GO:0031966">
    <property type="term" value="C:mitochondrial membrane"/>
    <property type="evidence" value="ECO:0007669"/>
    <property type="project" value="UniProtKB-SubCell"/>
</dbReference>
<gene>
    <name evidence="11" type="ORF">MENT_LOCUS43415</name>
</gene>
<protein>
    <submittedName>
        <fullName evidence="11">Uncharacterized protein</fullName>
    </submittedName>
</protein>
<keyword evidence="3" id="KW-0813">Transport</keyword>